<dbReference type="GO" id="GO:0016491">
    <property type="term" value="F:oxidoreductase activity"/>
    <property type="evidence" value="ECO:0007669"/>
    <property type="project" value="UniProtKB-KW"/>
</dbReference>
<dbReference type="EMBL" id="UOEE01000293">
    <property type="protein sequence ID" value="VAW00352.1"/>
    <property type="molecule type" value="Genomic_DNA"/>
</dbReference>
<keyword evidence="4 8" id="KW-0560">Oxidoreductase</keyword>
<reference evidence="8" key="1">
    <citation type="submission" date="2018-06" db="EMBL/GenBank/DDBJ databases">
        <authorList>
            <person name="Zhirakovskaya E."/>
        </authorList>
    </citation>
    <scope>NUCLEOTIDE SEQUENCE</scope>
</reference>
<dbReference type="Gene3D" id="1.10.1060.10">
    <property type="entry name" value="Alpha-helical ferredoxin"/>
    <property type="match status" value="1"/>
</dbReference>
<dbReference type="SUPFAM" id="SSF46548">
    <property type="entry name" value="alpha-helical ferredoxin"/>
    <property type="match status" value="1"/>
</dbReference>
<evidence type="ECO:0000256" key="1">
    <source>
        <dbReference type="ARBA" id="ARBA00001917"/>
    </source>
</evidence>
<evidence type="ECO:0000256" key="6">
    <source>
        <dbReference type="ARBA" id="ARBA00032722"/>
    </source>
</evidence>
<dbReference type="InterPro" id="IPR028261">
    <property type="entry name" value="DPD_II"/>
</dbReference>
<dbReference type="InterPro" id="IPR009051">
    <property type="entry name" value="Helical_ferredxn"/>
</dbReference>
<evidence type="ECO:0000259" key="7">
    <source>
        <dbReference type="PROSITE" id="PS51379"/>
    </source>
</evidence>
<gene>
    <name evidence="8" type="ORF">MNBD_ALPHA06-2095</name>
</gene>
<dbReference type="InterPro" id="IPR036188">
    <property type="entry name" value="FAD/NAD-bd_sf"/>
</dbReference>
<dbReference type="PANTHER" id="PTHR43073:SF2">
    <property type="entry name" value="DIHYDROPYRIMIDINE DEHYDROGENASE [NADP(+)]"/>
    <property type="match status" value="1"/>
</dbReference>
<dbReference type="InterPro" id="IPR017896">
    <property type="entry name" value="4Fe4S_Fe-S-bd"/>
</dbReference>
<dbReference type="PANTHER" id="PTHR43073">
    <property type="entry name" value="DIHYDROPYRIMIDINE DEHYDROGENASE [NADP(+)]"/>
    <property type="match status" value="1"/>
</dbReference>
<evidence type="ECO:0000256" key="2">
    <source>
        <dbReference type="ARBA" id="ARBA00022630"/>
    </source>
</evidence>
<dbReference type="AlphaFoldDB" id="A0A3B0SCJ3"/>
<comment type="cofactor">
    <cofactor evidence="1">
        <name>FMN</name>
        <dbReference type="ChEBI" id="CHEBI:58210"/>
    </cofactor>
</comment>
<evidence type="ECO:0000256" key="3">
    <source>
        <dbReference type="ARBA" id="ARBA00022643"/>
    </source>
</evidence>
<proteinExistence type="predicted"/>
<evidence type="ECO:0000313" key="8">
    <source>
        <dbReference type="EMBL" id="VAW00352.1"/>
    </source>
</evidence>
<dbReference type="Pfam" id="PF14691">
    <property type="entry name" value="Fer4_20"/>
    <property type="match status" value="1"/>
</dbReference>
<protein>
    <recommendedName>
        <fullName evidence="6">Dihydrothymine dehydrogenase</fullName>
    </recommendedName>
    <alternativeName>
        <fullName evidence="5">Dihydrouracil dehydrogenase</fullName>
    </alternativeName>
</protein>
<keyword evidence="2" id="KW-0285">Flavoprotein</keyword>
<evidence type="ECO:0000256" key="5">
    <source>
        <dbReference type="ARBA" id="ARBA00030119"/>
    </source>
</evidence>
<dbReference type="SUPFAM" id="SSF51971">
    <property type="entry name" value="Nucleotide-binding domain"/>
    <property type="match status" value="1"/>
</dbReference>
<dbReference type="PROSITE" id="PS51379">
    <property type="entry name" value="4FE4S_FER_2"/>
    <property type="match status" value="1"/>
</dbReference>
<dbReference type="Pfam" id="PF07992">
    <property type="entry name" value="Pyr_redox_2"/>
    <property type="match status" value="1"/>
</dbReference>
<feature type="domain" description="4Fe-4S ferredoxin-type" evidence="7">
    <location>
        <begin position="33"/>
        <end position="66"/>
    </location>
</feature>
<evidence type="ECO:0000256" key="4">
    <source>
        <dbReference type="ARBA" id="ARBA00023002"/>
    </source>
</evidence>
<name>A0A3B0SCJ3_9ZZZZ</name>
<organism evidence="8">
    <name type="scientific">hydrothermal vent metagenome</name>
    <dbReference type="NCBI Taxonomy" id="652676"/>
    <lineage>
        <taxon>unclassified sequences</taxon>
        <taxon>metagenomes</taxon>
        <taxon>ecological metagenomes</taxon>
    </lineage>
</organism>
<dbReference type="PRINTS" id="PR00368">
    <property type="entry name" value="FADPNR"/>
</dbReference>
<dbReference type="Gene3D" id="3.50.50.60">
    <property type="entry name" value="FAD/NAD(P)-binding domain"/>
    <property type="match status" value="2"/>
</dbReference>
<sequence length="448" mass="46953">MAEHPALRKDNQALSSDDIAANFDDLHPALNLEQVSVEATRCLFCYDAPCVTACPTEIDIPKFIRQIATGNVIGSARTILTANIMGGTCARACPTEILCEQKCVLVKGEDAPVNISALQRHAVDHLISQNIAHPFMPAASTGKTIAIIGAGPAGLACAHELAKQGHKVQIFETKAKPGGLNEYGLAAYKMADDFAAREVAFILQIGGINIQYGRTLGENLNLGKLQDEFDAVFLAIGLEISNQLGIAGEQLDGVQDALQFIANLRQSPDKSAVTIGQQVVVIGGGNTAIDAAVQAARLGANKVSLVYRRGAAQMGATEWEQDLAKINGVTVQLWAKPVGIDGTKNVQSISFERTQLQDGKLVGTGESFCIATDMVLSAVGQKLNQNILAELRCEGGKIVVDANGQTSLPGVFAGGDCIGSGEDLTVQAVQDGKLAAAGIHQFLGGNDG</sequence>
<accession>A0A3B0SCJ3</accession>
<keyword evidence="3" id="KW-0288">FMN</keyword>
<dbReference type="InterPro" id="IPR023753">
    <property type="entry name" value="FAD/NAD-binding_dom"/>
</dbReference>
<dbReference type="GO" id="GO:0051536">
    <property type="term" value="F:iron-sulfur cluster binding"/>
    <property type="evidence" value="ECO:0007669"/>
    <property type="project" value="InterPro"/>
</dbReference>
<dbReference type="PRINTS" id="PR00469">
    <property type="entry name" value="PNDRDTASEII"/>
</dbReference>